<evidence type="ECO:0000256" key="3">
    <source>
        <dbReference type="ARBA" id="ARBA00022553"/>
    </source>
</evidence>
<evidence type="ECO:0000256" key="4">
    <source>
        <dbReference type="ARBA" id="ARBA00022679"/>
    </source>
</evidence>
<dbReference type="STRING" id="1526658.BHK69_03240"/>
<protein>
    <recommendedName>
        <fullName evidence="2">histidine kinase</fullName>
        <ecNumber evidence="2">2.7.13.3</ecNumber>
    </recommendedName>
</protein>
<keyword evidence="9" id="KW-1133">Transmembrane helix</keyword>
<dbReference type="InterPro" id="IPR036097">
    <property type="entry name" value="HisK_dim/P_sf"/>
</dbReference>
<keyword evidence="3" id="KW-0597">Phosphoprotein</keyword>
<keyword evidence="4" id="KW-0808">Transferase</keyword>
<evidence type="ECO:0000256" key="9">
    <source>
        <dbReference type="SAM" id="Phobius"/>
    </source>
</evidence>
<dbReference type="SUPFAM" id="SSF47384">
    <property type="entry name" value="Homodimeric domain of signal transducing histidine kinase"/>
    <property type="match status" value="1"/>
</dbReference>
<dbReference type="OrthoDB" id="9789238at2"/>
<dbReference type="PANTHER" id="PTHR43065">
    <property type="entry name" value="SENSOR HISTIDINE KINASE"/>
    <property type="match status" value="1"/>
</dbReference>
<evidence type="ECO:0000256" key="7">
    <source>
        <dbReference type="ARBA" id="ARBA00022840"/>
    </source>
</evidence>
<comment type="catalytic activity">
    <reaction evidence="1">
        <text>ATP + protein L-histidine = ADP + protein N-phospho-L-histidine.</text>
        <dbReference type="EC" id="2.7.13.3"/>
    </reaction>
</comment>
<evidence type="ECO:0000259" key="10">
    <source>
        <dbReference type="PROSITE" id="PS50109"/>
    </source>
</evidence>
<gene>
    <name evidence="11" type="ORF">BHK69_03240</name>
</gene>
<keyword evidence="9" id="KW-0472">Membrane</keyword>
<dbReference type="Pfam" id="PF02518">
    <property type="entry name" value="HATPase_c"/>
    <property type="match status" value="1"/>
</dbReference>
<keyword evidence="5" id="KW-0547">Nucleotide-binding</keyword>
<reference evidence="11 12" key="1">
    <citation type="journal article" date="2015" name="Antonie Van Leeuwenhoek">
        <title>Bosea vaviloviae sp. nov., a new species of slow-growing rhizobia isolated from nodules of the relict species Vavilovia formosa (Stev.) Fed.</title>
        <authorList>
            <person name="Safronova V.I."/>
            <person name="Kuznetsova I.G."/>
            <person name="Sazanova A.L."/>
            <person name="Kimeklis A.K."/>
            <person name="Belimov A.A."/>
            <person name="Andronov E.E."/>
            <person name="Pinaev A.G."/>
            <person name="Chizhevskaya E.P."/>
            <person name="Pukhaev A.R."/>
            <person name="Popov K.P."/>
            <person name="Willems A."/>
            <person name="Tikhonovich I.A."/>
        </authorList>
    </citation>
    <scope>NUCLEOTIDE SEQUENCE [LARGE SCALE GENOMIC DNA]</scope>
    <source>
        <strain evidence="11 12">Vaf18</strain>
    </source>
</reference>
<evidence type="ECO:0000313" key="11">
    <source>
        <dbReference type="EMBL" id="AOO79630.1"/>
    </source>
</evidence>
<accession>A0A1D7TWX4</accession>
<name>A0A1D7TWX4_9HYPH</name>
<dbReference type="InterPro" id="IPR003661">
    <property type="entry name" value="HisK_dim/P_dom"/>
</dbReference>
<dbReference type="SMART" id="SM00387">
    <property type="entry name" value="HATPase_c"/>
    <property type="match status" value="1"/>
</dbReference>
<dbReference type="GO" id="GO:0005524">
    <property type="term" value="F:ATP binding"/>
    <property type="evidence" value="ECO:0007669"/>
    <property type="project" value="UniProtKB-KW"/>
</dbReference>
<feature type="transmembrane region" description="Helical" evidence="9">
    <location>
        <begin position="35"/>
        <end position="51"/>
    </location>
</feature>
<dbReference type="CDD" id="cd00082">
    <property type="entry name" value="HisKA"/>
    <property type="match status" value="1"/>
</dbReference>
<evidence type="ECO:0000256" key="6">
    <source>
        <dbReference type="ARBA" id="ARBA00022777"/>
    </source>
</evidence>
<keyword evidence="6 11" id="KW-0418">Kinase</keyword>
<dbReference type="InterPro" id="IPR004358">
    <property type="entry name" value="Sig_transdc_His_kin-like_C"/>
</dbReference>
<dbReference type="InterPro" id="IPR003594">
    <property type="entry name" value="HATPase_dom"/>
</dbReference>
<dbReference type="Gene3D" id="1.10.287.130">
    <property type="match status" value="1"/>
</dbReference>
<keyword evidence="8" id="KW-0902">Two-component regulatory system</keyword>
<dbReference type="PROSITE" id="PS50109">
    <property type="entry name" value="HIS_KIN"/>
    <property type="match status" value="1"/>
</dbReference>
<evidence type="ECO:0000256" key="2">
    <source>
        <dbReference type="ARBA" id="ARBA00012438"/>
    </source>
</evidence>
<dbReference type="InterPro" id="IPR005467">
    <property type="entry name" value="His_kinase_dom"/>
</dbReference>
<evidence type="ECO:0000313" key="12">
    <source>
        <dbReference type="Proteomes" id="UP000094969"/>
    </source>
</evidence>
<dbReference type="PANTHER" id="PTHR43065:SF10">
    <property type="entry name" value="PEROXIDE STRESS-ACTIVATED HISTIDINE KINASE MAK3"/>
    <property type="match status" value="1"/>
</dbReference>
<dbReference type="SMART" id="SM00388">
    <property type="entry name" value="HisKA"/>
    <property type="match status" value="1"/>
</dbReference>
<dbReference type="Pfam" id="PF00512">
    <property type="entry name" value="HisKA"/>
    <property type="match status" value="1"/>
</dbReference>
<keyword evidence="9" id="KW-0812">Transmembrane</keyword>
<dbReference type="GO" id="GO:0004674">
    <property type="term" value="F:protein serine/threonine kinase activity"/>
    <property type="evidence" value="ECO:0007669"/>
    <property type="project" value="UniProtKB-KW"/>
</dbReference>
<dbReference type="Gene3D" id="3.30.565.10">
    <property type="entry name" value="Histidine kinase-like ATPase, C-terminal domain"/>
    <property type="match status" value="1"/>
</dbReference>
<proteinExistence type="predicted"/>
<feature type="transmembrane region" description="Helical" evidence="9">
    <location>
        <begin position="12"/>
        <end position="29"/>
    </location>
</feature>
<dbReference type="EMBL" id="CP017147">
    <property type="protein sequence ID" value="AOO79630.1"/>
    <property type="molecule type" value="Genomic_DNA"/>
</dbReference>
<dbReference type="SUPFAM" id="SSF55874">
    <property type="entry name" value="ATPase domain of HSP90 chaperone/DNA topoisomerase II/histidine kinase"/>
    <property type="match status" value="1"/>
</dbReference>
<dbReference type="Proteomes" id="UP000094969">
    <property type="component" value="Chromosome"/>
</dbReference>
<dbReference type="InterPro" id="IPR036890">
    <property type="entry name" value="HATPase_C_sf"/>
</dbReference>
<keyword evidence="11" id="KW-0723">Serine/threonine-protein kinase</keyword>
<keyword evidence="7" id="KW-0067">ATP-binding</keyword>
<dbReference type="GO" id="GO:0000155">
    <property type="term" value="F:phosphorelay sensor kinase activity"/>
    <property type="evidence" value="ECO:0007669"/>
    <property type="project" value="InterPro"/>
</dbReference>
<keyword evidence="12" id="KW-1185">Reference proteome</keyword>
<dbReference type="KEGG" id="bvv:BHK69_03240"/>
<feature type="transmembrane region" description="Helical" evidence="9">
    <location>
        <begin position="83"/>
        <end position="104"/>
    </location>
</feature>
<evidence type="ECO:0000256" key="1">
    <source>
        <dbReference type="ARBA" id="ARBA00000085"/>
    </source>
</evidence>
<dbReference type="PRINTS" id="PR00344">
    <property type="entry name" value="BCTRLSENSOR"/>
</dbReference>
<dbReference type="EC" id="2.7.13.3" evidence="2"/>
<feature type="domain" description="Histidine kinase" evidence="10">
    <location>
        <begin position="135"/>
        <end position="350"/>
    </location>
</feature>
<dbReference type="AlphaFoldDB" id="A0A1D7TWX4"/>
<evidence type="ECO:0000256" key="8">
    <source>
        <dbReference type="ARBA" id="ARBA00023012"/>
    </source>
</evidence>
<sequence length="354" mass="37788">MRRKRLTFPIERPLLWLGLSVFVAAIFAADTVTDREIAFAVLYVAVILIAAQSGRTRFVATIGIGCAVLTVVSYILTTQGDRQSGLVNGALSLLAIATTTFLAIRNETTEARARQALADLAHMARVTTMGELTASIAHEVSQPLAGIVANGHAALRWLDASPPSPDEARRALGRVVTDADRAGEVIGRVRRLVTKSPPSRDRVDLVELIDEALVLARAEIRRNRVVLRTDYGVDLPPPLVDRVQLQQVVLNLVVNAAETMGGLETGPRDLLVSAASDASKITVSVRDTGASLAPVAIAQVFEAFYTTKPGGMGMGLAISRSIVEAHGGTIYAALNHPRGMVFGFTLPLNTTRTV</sequence>
<feature type="transmembrane region" description="Helical" evidence="9">
    <location>
        <begin position="58"/>
        <end position="77"/>
    </location>
</feature>
<organism evidence="11 12">
    <name type="scientific">Bosea vaviloviae</name>
    <dbReference type="NCBI Taxonomy" id="1526658"/>
    <lineage>
        <taxon>Bacteria</taxon>
        <taxon>Pseudomonadati</taxon>
        <taxon>Pseudomonadota</taxon>
        <taxon>Alphaproteobacteria</taxon>
        <taxon>Hyphomicrobiales</taxon>
        <taxon>Boseaceae</taxon>
        <taxon>Bosea</taxon>
    </lineage>
</organism>
<evidence type="ECO:0000256" key="5">
    <source>
        <dbReference type="ARBA" id="ARBA00022741"/>
    </source>
</evidence>